<dbReference type="InterPro" id="IPR012340">
    <property type="entry name" value="NA-bd_OB-fold"/>
</dbReference>
<reference evidence="1" key="1">
    <citation type="journal article" date="2022" name="Int. J. Mol. Sci.">
        <title>Draft Genome of Tanacetum Coccineum: Genomic Comparison of Closely Related Tanacetum-Family Plants.</title>
        <authorList>
            <person name="Yamashiro T."/>
            <person name="Shiraishi A."/>
            <person name="Nakayama K."/>
            <person name="Satake H."/>
        </authorList>
    </citation>
    <scope>NUCLEOTIDE SEQUENCE</scope>
</reference>
<dbReference type="Proteomes" id="UP001151760">
    <property type="component" value="Unassembled WGS sequence"/>
</dbReference>
<sequence>MVVSDAESLQDVAGYVTNVGRTTYTKSGSKTLDVYLANQRVTLLGGLGDVLVERKTNHVGMCAVVLTIMSAKDYNNKLYLSSSSSTVIYDDDDIPCLHELKNDNRQQPSTIRLEVVVVDDTAHTVVVMFNDTATELVKCLAKSLMAADDEGVDADDDSNFPTAIRNLFGIHPLPLPDTTRINVTQIAGPSSSKYASTRLPRRSAVVYVLEFQKRSLPHTHILLWLKEHCKGKTPSDIDDIISAELPSPTDDPDGYKAATDYILHGS</sequence>
<organism evidence="1 2">
    <name type="scientific">Tanacetum coccineum</name>
    <dbReference type="NCBI Taxonomy" id="301880"/>
    <lineage>
        <taxon>Eukaryota</taxon>
        <taxon>Viridiplantae</taxon>
        <taxon>Streptophyta</taxon>
        <taxon>Embryophyta</taxon>
        <taxon>Tracheophyta</taxon>
        <taxon>Spermatophyta</taxon>
        <taxon>Magnoliopsida</taxon>
        <taxon>eudicotyledons</taxon>
        <taxon>Gunneridae</taxon>
        <taxon>Pentapetalae</taxon>
        <taxon>asterids</taxon>
        <taxon>campanulids</taxon>
        <taxon>Asterales</taxon>
        <taxon>Asteraceae</taxon>
        <taxon>Asteroideae</taxon>
        <taxon>Anthemideae</taxon>
        <taxon>Anthemidinae</taxon>
        <taxon>Tanacetum</taxon>
    </lineage>
</organism>
<dbReference type="Gene3D" id="2.40.50.140">
    <property type="entry name" value="Nucleic acid-binding proteins"/>
    <property type="match status" value="1"/>
</dbReference>
<evidence type="ECO:0000313" key="1">
    <source>
        <dbReference type="EMBL" id="GJT26777.1"/>
    </source>
</evidence>
<dbReference type="EMBL" id="BQNB010014321">
    <property type="protein sequence ID" value="GJT26777.1"/>
    <property type="molecule type" value="Genomic_DNA"/>
</dbReference>
<comment type="caution">
    <text evidence="1">The sequence shown here is derived from an EMBL/GenBank/DDBJ whole genome shotgun (WGS) entry which is preliminary data.</text>
</comment>
<name>A0ABQ5CL29_9ASTR</name>
<keyword evidence="2" id="KW-1185">Reference proteome</keyword>
<proteinExistence type="predicted"/>
<protein>
    <submittedName>
        <fullName evidence="1">Uncharacterized protein</fullName>
    </submittedName>
</protein>
<evidence type="ECO:0000313" key="2">
    <source>
        <dbReference type="Proteomes" id="UP001151760"/>
    </source>
</evidence>
<reference evidence="1" key="2">
    <citation type="submission" date="2022-01" db="EMBL/GenBank/DDBJ databases">
        <authorList>
            <person name="Yamashiro T."/>
            <person name="Shiraishi A."/>
            <person name="Satake H."/>
            <person name="Nakayama K."/>
        </authorList>
    </citation>
    <scope>NUCLEOTIDE SEQUENCE</scope>
</reference>
<accession>A0ABQ5CL29</accession>
<gene>
    <name evidence="1" type="ORF">Tco_0907052</name>
</gene>